<keyword evidence="4 7" id="KW-0812">Transmembrane</keyword>
<dbReference type="GO" id="GO:0016757">
    <property type="term" value="F:glycosyltransferase activity"/>
    <property type="evidence" value="ECO:0007669"/>
    <property type="project" value="UniProtKB-KW"/>
</dbReference>
<protein>
    <submittedName>
        <fullName evidence="9">Glycosyltransferase</fullName>
    </submittedName>
</protein>
<feature type="transmembrane region" description="Helical" evidence="7">
    <location>
        <begin position="296"/>
        <end position="318"/>
    </location>
</feature>
<feature type="transmembrane region" description="Helical" evidence="7">
    <location>
        <begin position="261"/>
        <end position="284"/>
    </location>
</feature>
<evidence type="ECO:0000256" key="1">
    <source>
        <dbReference type="ARBA" id="ARBA00004141"/>
    </source>
</evidence>
<dbReference type="InterPro" id="IPR001173">
    <property type="entry name" value="Glyco_trans_2-like"/>
</dbReference>
<dbReference type="InterPro" id="IPR050256">
    <property type="entry name" value="Glycosyltransferase_2"/>
</dbReference>
<keyword evidence="5 7" id="KW-1133">Transmembrane helix</keyword>
<keyword evidence="6 7" id="KW-0472">Membrane</keyword>
<accession>A0A1L3FB41</accession>
<evidence type="ECO:0000256" key="3">
    <source>
        <dbReference type="ARBA" id="ARBA00022679"/>
    </source>
</evidence>
<evidence type="ECO:0000259" key="8">
    <source>
        <dbReference type="Pfam" id="PF00535"/>
    </source>
</evidence>
<dbReference type="EMBL" id="CP017637">
    <property type="protein sequence ID" value="APG10517.1"/>
    <property type="molecule type" value="Genomic_DNA"/>
</dbReference>
<evidence type="ECO:0000256" key="5">
    <source>
        <dbReference type="ARBA" id="ARBA00022989"/>
    </source>
</evidence>
<evidence type="ECO:0000313" key="9">
    <source>
        <dbReference type="EMBL" id="APG10517.1"/>
    </source>
</evidence>
<evidence type="ECO:0000256" key="6">
    <source>
        <dbReference type="ARBA" id="ARBA00023136"/>
    </source>
</evidence>
<keyword evidence="3 9" id="KW-0808">Transferase</keyword>
<dbReference type="PANTHER" id="PTHR48090:SF1">
    <property type="entry name" value="PROPHAGE BACTOPRENOL GLUCOSYL TRANSFERASE HOMOLOG"/>
    <property type="match status" value="1"/>
</dbReference>
<organism evidence="9 10">
    <name type="scientific">Bradyrhizobium japonicum</name>
    <dbReference type="NCBI Taxonomy" id="375"/>
    <lineage>
        <taxon>Bacteria</taxon>
        <taxon>Pseudomonadati</taxon>
        <taxon>Pseudomonadota</taxon>
        <taxon>Alphaproteobacteria</taxon>
        <taxon>Hyphomicrobiales</taxon>
        <taxon>Nitrobacteraceae</taxon>
        <taxon>Bradyrhizobium</taxon>
    </lineage>
</organism>
<dbReference type="Gene3D" id="3.90.550.10">
    <property type="entry name" value="Spore Coat Polysaccharide Biosynthesis Protein SpsA, Chain A"/>
    <property type="match status" value="1"/>
</dbReference>
<name>A0A1L3FB41_BRAJP</name>
<gene>
    <name evidence="9" type="ORF">BKD09_19510</name>
</gene>
<evidence type="ECO:0000256" key="4">
    <source>
        <dbReference type="ARBA" id="ARBA00022692"/>
    </source>
</evidence>
<dbReference type="CDD" id="cd04187">
    <property type="entry name" value="DPM1_like_bac"/>
    <property type="match status" value="1"/>
</dbReference>
<dbReference type="AlphaFoldDB" id="A0A1L3FB41"/>
<proteinExistence type="predicted"/>
<dbReference type="GO" id="GO:0005886">
    <property type="term" value="C:plasma membrane"/>
    <property type="evidence" value="ECO:0007669"/>
    <property type="project" value="TreeGrafter"/>
</dbReference>
<evidence type="ECO:0000256" key="2">
    <source>
        <dbReference type="ARBA" id="ARBA00022676"/>
    </source>
</evidence>
<reference evidence="9 10" key="1">
    <citation type="submission" date="2016-11" db="EMBL/GenBank/DDBJ databases">
        <title>Complete Genome Sequence of Bradyrhizobium sp. strain J5, an isolated from soybean nodule in Hokkaido.</title>
        <authorList>
            <person name="Kanehara K."/>
        </authorList>
    </citation>
    <scope>NUCLEOTIDE SEQUENCE [LARGE SCALE GENOMIC DNA]</scope>
    <source>
        <strain evidence="9 10">J5</strain>
    </source>
</reference>
<dbReference type="SUPFAM" id="SSF53448">
    <property type="entry name" value="Nucleotide-diphospho-sugar transferases"/>
    <property type="match status" value="1"/>
</dbReference>
<evidence type="ECO:0000256" key="7">
    <source>
        <dbReference type="SAM" id="Phobius"/>
    </source>
</evidence>
<sequence length="352" mass="39649">MLRATGMALMAETTSGVNAESANGGPDSLSRPLISIIVPVFNEEDNVDRTYSELKRVTAELKDYQFEILFTDNHSTDSTFGKLSSIAAHDPSVRIARFARNFGFQQSVLTGYRLARGAAAIQIDADLQDPPSMFGPFLQKWREGFDVVVGVRRSRKETLLLRRARRAYYRFMRRIGGPHLIPDGGDFRLIDRSVIERLRPIHEPHMYLRGLISSLARRQTGIPFDRAARLHNESKFRFGSLVRLAMDGIIAHSSLPLRVSFYMGLVIALAAVLLATFYLVVRLFSHQIVPPGFTTTQILILFGIGLNSLFLGVLGIYVGRIYDQVRLRPPTIISDLINFNEQIDSVERNLLR</sequence>
<dbReference type="Proteomes" id="UP000181962">
    <property type="component" value="Chromosome"/>
</dbReference>
<dbReference type="InterPro" id="IPR029044">
    <property type="entry name" value="Nucleotide-diphossugar_trans"/>
</dbReference>
<keyword evidence="2" id="KW-0328">Glycosyltransferase</keyword>
<evidence type="ECO:0000313" key="10">
    <source>
        <dbReference type="Proteomes" id="UP000181962"/>
    </source>
</evidence>
<feature type="domain" description="Glycosyltransferase 2-like" evidence="8">
    <location>
        <begin position="35"/>
        <end position="198"/>
    </location>
</feature>
<comment type="subcellular location">
    <subcellularLocation>
        <location evidence="1">Membrane</location>
        <topology evidence="1">Multi-pass membrane protein</topology>
    </subcellularLocation>
</comment>
<dbReference type="PANTHER" id="PTHR48090">
    <property type="entry name" value="UNDECAPRENYL-PHOSPHATE 4-DEOXY-4-FORMAMIDO-L-ARABINOSE TRANSFERASE-RELATED"/>
    <property type="match status" value="1"/>
</dbReference>
<dbReference type="Pfam" id="PF00535">
    <property type="entry name" value="Glycos_transf_2"/>
    <property type="match status" value="1"/>
</dbReference>